<keyword evidence="4 7" id="KW-0812">Transmembrane</keyword>
<sequence length="537" mass="62152">MNLLRKLNFKNLLIIFIYTFLLLISELLYRHYFDIPNIPVRKLPESFLFIFIFVVIFFYAKLTISRIFVFLFFTISIIGNNIHYEVYKSWLTGIHYYLSITEFHEATAAGGSLIPKMFPQISWGIMECLFFGSLLMFNQRRSQYADIGLIILLLLALIKGVKTDQEGIISPKLEYNRIKENYLVIGQFFTRILPSELFNLHNVAYYHHDEPEKSHQPDIRNIIFIVGESETSKHTSLFGYHRKTTPFMDSLANDPNSIIKQAFSGGTLTILSLPSLFNAIPYPNGERQIQSGNTNLFKLAKQQNFKTYFYSSQAENQMGMVSLLGARWIDDVRFPTYWGYQNKDNMPDKNLLPSFYDINLTDDYHFIILHQRASHLPYGELLTKDENYFGDQTLLDRYDNTIYQTDLFIKSVFDHLKATNRDDWLLIYTSDHGQLVNNEQVNQGNYLPDNYLVPLVIYTPNNKLAAKLKNIFDSCPKASHHQLSTSMINLLGYHMPIADCQTSYINGDVLSGDLGYYKISQPAEQLEYIPATPPAAK</sequence>
<dbReference type="PATRIC" id="fig|1095749.3.peg.1925"/>
<evidence type="ECO:0000256" key="6">
    <source>
        <dbReference type="ARBA" id="ARBA00023136"/>
    </source>
</evidence>
<evidence type="ECO:0000256" key="7">
    <source>
        <dbReference type="SAM" id="Phobius"/>
    </source>
</evidence>
<dbReference type="RefSeq" id="WP_005761425.1">
    <property type="nucleotide sequence ID" value="NZ_AJSX01000041.1"/>
</dbReference>
<evidence type="ECO:0000256" key="5">
    <source>
        <dbReference type="ARBA" id="ARBA00022989"/>
    </source>
</evidence>
<keyword evidence="9" id="KW-0378">Hydrolase</keyword>
<comment type="caution">
    <text evidence="9">The sequence shown here is derived from an EMBL/GenBank/DDBJ whole genome shotgun (WGS) entry which is preliminary data.</text>
</comment>
<dbReference type="eggNOG" id="COG2194">
    <property type="taxonomic scope" value="Bacteria"/>
</dbReference>
<dbReference type="EMBL" id="AJSX01000041">
    <property type="protein sequence ID" value="EIJ67696.1"/>
    <property type="molecule type" value="Genomic_DNA"/>
</dbReference>
<evidence type="ECO:0000256" key="3">
    <source>
        <dbReference type="ARBA" id="ARBA00022679"/>
    </source>
</evidence>
<keyword evidence="10" id="KW-1185">Reference proteome</keyword>
<feature type="transmembrane region" description="Helical" evidence="7">
    <location>
        <begin position="67"/>
        <end position="84"/>
    </location>
</feature>
<comment type="subcellular location">
    <subcellularLocation>
        <location evidence="1">Cell membrane</location>
        <topology evidence="1">Multi-pass membrane protein</topology>
    </subcellularLocation>
</comment>
<evidence type="ECO:0000259" key="8">
    <source>
        <dbReference type="Pfam" id="PF00884"/>
    </source>
</evidence>
<dbReference type="PANTHER" id="PTHR30443">
    <property type="entry name" value="INNER MEMBRANE PROTEIN"/>
    <property type="match status" value="1"/>
</dbReference>
<dbReference type="GO" id="GO:0009244">
    <property type="term" value="P:lipopolysaccharide core region biosynthetic process"/>
    <property type="evidence" value="ECO:0007669"/>
    <property type="project" value="TreeGrafter"/>
</dbReference>
<reference evidence="9 10" key="1">
    <citation type="submission" date="2012-03" db="EMBL/GenBank/DDBJ databases">
        <authorList>
            <person name="Harkins D.M."/>
            <person name="Madupu R."/>
            <person name="Durkin A.S."/>
            <person name="Torralba M."/>
            <person name="Methe B."/>
            <person name="Sutton G.G."/>
            <person name="Nelson K.E."/>
        </authorList>
    </citation>
    <scope>NUCLEOTIDE SEQUENCE [LARGE SCALE GENOMIC DNA]</scope>
    <source>
        <strain evidence="9 10">CCUG 2042</strain>
    </source>
</reference>
<evidence type="ECO:0000256" key="1">
    <source>
        <dbReference type="ARBA" id="ARBA00004651"/>
    </source>
</evidence>
<name>I3D7K3_9PAST</name>
<protein>
    <submittedName>
        <fullName evidence="9">Arylsulfatase</fullName>
        <ecNumber evidence="9">3.1.6.-</ecNumber>
    </submittedName>
</protein>
<feature type="transmembrane region" description="Helical" evidence="7">
    <location>
        <begin position="43"/>
        <end position="60"/>
    </location>
</feature>
<keyword evidence="5 7" id="KW-1133">Transmembrane helix</keyword>
<dbReference type="Proteomes" id="UP000006457">
    <property type="component" value="Unassembled WGS sequence"/>
</dbReference>
<proteinExistence type="predicted"/>
<dbReference type="InterPro" id="IPR000917">
    <property type="entry name" value="Sulfatase_N"/>
</dbReference>
<dbReference type="GO" id="GO:0016776">
    <property type="term" value="F:phosphotransferase activity, phosphate group as acceptor"/>
    <property type="evidence" value="ECO:0007669"/>
    <property type="project" value="TreeGrafter"/>
</dbReference>
<dbReference type="AlphaFoldDB" id="I3D7K3"/>
<organism evidence="9 10">
    <name type="scientific">Pasteurella bettyae CCUG 2042</name>
    <dbReference type="NCBI Taxonomy" id="1095749"/>
    <lineage>
        <taxon>Bacteria</taxon>
        <taxon>Pseudomonadati</taxon>
        <taxon>Pseudomonadota</taxon>
        <taxon>Gammaproteobacteria</taxon>
        <taxon>Pasteurellales</taxon>
        <taxon>Pasteurellaceae</taxon>
        <taxon>Pasteurella</taxon>
    </lineage>
</organism>
<gene>
    <name evidence="9" type="ORF">HMPREF1052_0626</name>
</gene>
<dbReference type="SUPFAM" id="SSF53649">
    <property type="entry name" value="Alkaline phosphatase-like"/>
    <property type="match status" value="1"/>
</dbReference>
<keyword evidence="6 7" id="KW-0472">Membrane</keyword>
<keyword evidence="3" id="KW-0808">Transferase</keyword>
<dbReference type="InterPro" id="IPR058130">
    <property type="entry name" value="PEA_transf_C"/>
</dbReference>
<feature type="transmembrane region" description="Helical" evidence="7">
    <location>
        <begin position="12"/>
        <end position="31"/>
    </location>
</feature>
<dbReference type="InterPro" id="IPR017850">
    <property type="entry name" value="Alkaline_phosphatase_core_sf"/>
</dbReference>
<accession>I3D7K3</accession>
<dbReference type="GO" id="GO:0016787">
    <property type="term" value="F:hydrolase activity"/>
    <property type="evidence" value="ECO:0007669"/>
    <property type="project" value="UniProtKB-KW"/>
</dbReference>
<keyword evidence="2" id="KW-1003">Cell membrane</keyword>
<dbReference type="EC" id="3.1.6.-" evidence="9"/>
<dbReference type="PANTHER" id="PTHR30443:SF0">
    <property type="entry name" value="PHOSPHOETHANOLAMINE TRANSFERASE EPTA"/>
    <property type="match status" value="1"/>
</dbReference>
<dbReference type="CDD" id="cd16017">
    <property type="entry name" value="LptA"/>
    <property type="match status" value="1"/>
</dbReference>
<evidence type="ECO:0000256" key="4">
    <source>
        <dbReference type="ARBA" id="ARBA00022692"/>
    </source>
</evidence>
<dbReference type="InterPro" id="IPR040423">
    <property type="entry name" value="PEA_transferase"/>
</dbReference>
<evidence type="ECO:0000313" key="9">
    <source>
        <dbReference type="EMBL" id="EIJ67696.1"/>
    </source>
</evidence>
<dbReference type="Gene3D" id="3.40.720.10">
    <property type="entry name" value="Alkaline Phosphatase, subunit A"/>
    <property type="match status" value="1"/>
</dbReference>
<dbReference type="Pfam" id="PF00884">
    <property type="entry name" value="Sulfatase"/>
    <property type="match status" value="1"/>
</dbReference>
<feature type="domain" description="Sulfatase N-terminal" evidence="8">
    <location>
        <begin position="220"/>
        <end position="492"/>
    </location>
</feature>
<dbReference type="GO" id="GO:0005886">
    <property type="term" value="C:plasma membrane"/>
    <property type="evidence" value="ECO:0007669"/>
    <property type="project" value="UniProtKB-SubCell"/>
</dbReference>
<evidence type="ECO:0000256" key="2">
    <source>
        <dbReference type="ARBA" id="ARBA00022475"/>
    </source>
</evidence>
<dbReference type="OrthoDB" id="9786870at2"/>
<evidence type="ECO:0000313" key="10">
    <source>
        <dbReference type="Proteomes" id="UP000006457"/>
    </source>
</evidence>